<dbReference type="OrthoDB" id="7161641at2"/>
<feature type="region of interest" description="Disordered" evidence="1">
    <location>
        <begin position="658"/>
        <end position="691"/>
    </location>
</feature>
<accession>A0A1H3RRL2</accession>
<name>A0A1H3RRL2_9RHOB</name>
<feature type="compositionally biased region" description="Pro residues" evidence="1">
    <location>
        <begin position="675"/>
        <end position="686"/>
    </location>
</feature>
<keyword evidence="3" id="KW-1185">Reference proteome</keyword>
<reference evidence="3" key="1">
    <citation type="submission" date="2016-10" db="EMBL/GenBank/DDBJ databases">
        <authorList>
            <person name="Varghese N."/>
            <person name="Submissions S."/>
        </authorList>
    </citation>
    <scope>NUCLEOTIDE SEQUENCE [LARGE SCALE GENOMIC DNA]</scope>
    <source>
        <strain evidence="3">DSM 100420</strain>
    </source>
</reference>
<evidence type="ECO:0000313" key="2">
    <source>
        <dbReference type="EMBL" id="SDZ28273.1"/>
    </source>
</evidence>
<sequence length="1093" mass="114684">MTDPSPRRSRRVPRALTLVLLVVVSLLGGAAWRLTEGPIALPDWTIERIEQRIARDMAPRDVSLGQVALFYDLEDQALRLALSGAELSEEDVPIVSLPSARVALDGKALLRGKLRPRTIDVDGLVLDVSRDAEGRLSLAFGSGGGTLPSTWAEALETVDALLATPAIAALDEVTVAGVAVRFDDAITGLAQQTEDGTVIWRREEDGLRLSLTSDLRLGPETAQIAVSLARRADSGQGAEARVVLTGLSMGGLAEVLPNVPALTLVTGEVSATASMSLAEDGTPGPLRGRVVGRGARMVDRPALAMDRAILAFDWLPGSGRIGLSEIAAASDDVDITAEGQILLDDGLTGPIQMQLRMGRTILDPEGLLDRRVEFDQGVFEARLTQQPLALRIGQAMVTGPSGTARLSGNLVFGASGPDGALRLAVPRMSVSDLVALWPPTLQVQARTWFTNNMLLGTATGATALLRIAPGRPPDVAASFDFQDSSFRYMRFMPPALDTDGAAQLSDNRLTLRVDRGRVATAEQEGTGGDIDIAGTVFSILDTTERPSTGDLSLLARGEIGDMLELLDNRPFRLLERLRKSRDFVAGQAEARVSVRLPLRRGNAPVDIAYEVGARLTDVTSRDIVPGKVLAADALILTVVPGQVQIEGDMTLEGVPFSGRWSQTLPPPSTEAIDPDAPPGPDEPLPEPGSVAGTARVSAEGLTRLGITLDALELSGSALADIAVSLPPGAPPRLTVTSDLRGMTAALPAISWRKPRDGTAQLEVEATLSETADITRIAIDAPGLTASGRVSLRPGNDGLLQATFDAVDTGWFRGPLVLTGRGAGVAPAIGIRGGRADLRRALLVGEGGGDGGEGAPLDIALERLTITEGIVMTDLRASLRGGSGEFTGRINGGAAVEGVLVPQAGGSAVQIRGNDGGGVLRSAGLFEDARGGSISLTLRPTGATGAYAGQLRMGDLRVREAPALASLLQALSVVGILEQLTGEGLFFETVESDFTLRPEDIVVRRASAVGPSMSITADGTFDIGTKMMDLQGVISPIYLVNGLFGALFSRPDEGLFGFSYRLTGQAEDPDVDVNPLSILTPGIFRDIFRRPPPS</sequence>
<gene>
    <name evidence="2" type="ORF">SAMN05444004_10993</name>
</gene>
<dbReference type="RefSeq" id="WP_092645998.1">
    <property type="nucleotide sequence ID" value="NZ_FNPX01000009.1"/>
</dbReference>
<protein>
    <submittedName>
        <fullName evidence="2">AsmA-like C-terminal region</fullName>
    </submittedName>
</protein>
<dbReference type="AlphaFoldDB" id="A0A1H3RRL2"/>
<organism evidence="2 3">
    <name type="scientific">Jannaschia faecimaris</name>
    <dbReference type="NCBI Taxonomy" id="1244108"/>
    <lineage>
        <taxon>Bacteria</taxon>
        <taxon>Pseudomonadati</taxon>
        <taxon>Pseudomonadota</taxon>
        <taxon>Alphaproteobacteria</taxon>
        <taxon>Rhodobacterales</taxon>
        <taxon>Roseobacteraceae</taxon>
        <taxon>Jannaschia</taxon>
    </lineage>
</organism>
<evidence type="ECO:0000256" key="1">
    <source>
        <dbReference type="SAM" id="MobiDB-lite"/>
    </source>
</evidence>
<dbReference type="STRING" id="1244108.SAMN05444004_10993"/>
<dbReference type="EMBL" id="FNPX01000009">
    <property type="protein sequence ID" value="SDZ28273.1"/>
    <property type="molecule type" value="Genomic_DNA"/>
</dbReference>
<dbReference type="Proteomes" id="UP000198914">
    <property type="component" value="Unassembled WGS sequence"/>
</dbReference>
<proteinExistence type="predicted"/>
<evidence type="ECO:0000313" key="3">
    <source>
        <dbReference type="Proteomes" id="UP000198914"/>
    </source>
</evidence>